<sequence length="180" mass="20399">MKPFTRLQTGRQHLARMKFHIISVLVRPFHMLIFLMAGAAKSSQSRQKRFILLKRLLQMNGAGGDSPLFRDPAPSCPPIYIQQQSQTAATQTPYYTTTPAPYYTTTPTPYYTSPAPPAYNHPPTYDYATPAPPPAYGKSTYLQMPPIYKPPTPSYVPEQNYNQQQPPSSYQSPLMPQHMF</sequence>
<keyword evidence="2" id="KW-1133">Transmembrane helix</keyword>
<dbReference type="PRINTS" id="PR01217">
    <property type="entry name" value="PRICHEXTENSN"/>
</dbReference>
<name>A0ABR0AY07_9CRUS</name>
<reference evidence="3 4" key="1">
    <citation type="journal article" date="2023" name="Nucleic Acids Res.">
        <title>The hologenome of Daphnia magna reveals possible DNA methylation and microbiome-mediated evolution of the host genome.</title>
        <authorList>
            <person name="Chaturvedi A."/>
            <person name="Li X."/>
            <person name="Dhandapani V."/>
            <person name="Marshall H."/>
            <person name="Kissane S."/>
            <person name="Cuenca-Cambronero M."/>
            <person name="Asole G."/>
            <person name="Calvet F."/>
            <person name="Ruiz-Romero M."/>
            <person name="Marangio P."/>
            <person name="Guigo R."/>
            <person name="Rago D."/>
            <person name="Mirbahai L."/>
            <person name="Eastwood N."/>
            <person name="Colbourne J.K."/>
            <person name="Zhou J."/>
            <person name="Mallon E."/>
            <person name="Orsini L."/>
        </authorList>
    </citation>
    <scope>NUCLEOTIDE SEQUENCE [LARGE SCALE GENOMIC DNA]</scope>
    <source>
        <strain evidence="3">LRV0_1</strain>
    </source>
</reference>
<feature type="region of interest" description="Disordered" evidence="1">
    <location>
        <begin position="148"/>
        <end position="180"/>
    </location>
</feature>
<evidence type="ECO:0000313" key="3">
    <source>
        <dbReference type="EMBL" id="KAK4030018.1"/>
    </source>
</evidence>
<gene>
    <name evidence="3" type="ORF">OUZ56_022976</name>
</gene>
<evidence type="ECO:0000256" key="1">
    <source>
        <dbReference type="SAM" id="MobiDB-lite"/>
    </source>
</evidence>
<evidence type="ECO:0000256" key="2">
    <source>
        <dbReference type="SAM" id="Phobius"/>
    </source>
</evidence>
<comment type="caution">
    <text evidence="3">The sequence shown here is derived from an EMBL/GenBank/DDBJ whole genome shotgun (WGS) entry which is preliminary data.</text>
</comment>
<evidence type="ECO:0000313" key="4">
    <source>
        <dbReference type="Proteomes" id="UP001234178"/>
    </source>
</evidence>
<dbReference type="EMBL" id="JAOYFB010000039">
    <property type="protein sequence ID" value="KAK4030018.1"/>
    <property type="molecule type" value="Genomic_DNA"/>
</dbReference>
<feature type="transmembrane region" description="Helical" evidence="2">
    <location>
        <begin position="21"/>
        <end position="40"/>
    </location>
</feature>
<keyword evidence="2" id="KW-0812">Transmembrane</keyword>
<accession>A0ABR0AY07</accession>
<organism evidence="3 4">
    <name type="scientific">Daphnia magna</name>
    <dbReference type="NCBI Taxonomy" id="35525"/>
    <lineage>
        <taxon>Eukaryota</taxon>
        <taxon>Metazoa</taxon>
        <taxon>Ecdysozoa</taxon>
        <taxon>Arthropoda</taxon>
        <taxon>Crustacea</taxon>
        <taxon>Branchiopoda</taxon>
        <taxon>Diplostraca</taxon>
        <taxon>Cladocera</taxon>
        <taxon>Anomopoda</taxon>
        <taxon>Daphniidae</taxon>
        <taxon>Daphnia</taxon>
    </lineage>
</organism>
<protein>
    <submittedName>
        <fullName evidence="3">Uncharacterized protein</fullName>
    </submittedName>
</protein>
<proteinExistence type="predicted"/>
<keyword evidence="4" id="KW-1185">Reference proteome</keyword>
<feature type="compositionally biased region" description="Low complexity" evidence="1">
    <location>
        <begin position="159"/>
        <end position="173"/>
    </location>
</feature>
<keyword evidence="2" id="KW-0472">Membrane</keyword>
<dbReference type="Proteomes" id="UP001234178">
    <property type="component" value="Unassembled WGS sequence"/>
</dbReference>